<proteinExistence type="predicted"/>
<evidence type="ECO:0000256" key="2">
    <source>
        <dbReference type="SAM" id="Phobius"/>
    </source>
</evidence>
<evidence type="ECO:0000313" key="3">
    <source>
        <dbReference type="EMBL" id="RLU21257.1"/>
    </source>
</evidence>
<dbReference type="Proteomes" id="UP000279307">
    <property type="component" value="Chromosome 6"/>
</dbReference>
<reference evidence="3" key="2">
    <citation type="submission" date="2018-07" db="EMBL/GenBank/DDBJ databases">
        <authorList>
            <person name="Mckenzie S.K."/>
            <person name="Kronauer D.J.C."/>
        </authorList>
    </citation>
    <scope>NUCLEOTIDE SEQUENCE</scope>
    <source>
        <strain evidence="3">Clonal line C1</strain>
    </source>
</reference>
<organism evidence="3">
    <name type="scientific">Ooceraea biroi</name>
    <name type="common">Clonal raider ant</name>
    <name type="synonym">Cerapachys biroi</name>
    <dbReference type="NCBI Taxonomy" id="2015173"/>
    <lineage>
        <taxon>Eukaryota</taxon>
        <taxon>Metazoa</taxon>
        <taxon>Ecdysozoa</taxon>
        <taxon>Arthropoda</taxon>
        <taxon>Hexapoda</taxon>
        <taxon>Insecta</taxon>
        <taxon>Pterygota</taxon>
        <taxon>Neoptera</taxon>
        <taxon>Endopterygota</taxon>
        <taxon>Hymenoptera</taxon>
        <taxon>Apocrita</taxon>
        <taxon>Aculeata</taxon>
        <taxon>Formicoidea</taxon>
        <taxon>Formicidae</taxon>
        <taxon>Dorylinae</taxon>
        <taxon>Ooceraea</taxon>
    </lineage>
</organism>
<feature type="compositionally biased region" description="Low complexity" evidence="1">
    <location>
        <begin position="398"/>
        <end position="409"/>
    </location>
</feature>
<keyword evidence="2" id="KW-0472">Membrane</keyword>
<protein>
    <submittedName>
        <fullName evidence="3">Uncharacterized protein</fullName>
    </submittedName>
</protein>
<dbReference type="EMBL" id="QOIP01000006">
    <property type="protein sequence ID" value="RLU21257.1"/>
    <property type="molecule type" value="Genomic_DNA"/>
</dbReference>
<comment type="caution">
    <text evidence="3">The sequence shown here is derived from an EMBL/GenBank/DDBJ whole genome shotgun (WGS) entry which is preliminary data.</text>
</comment>
<dbReference type="OrthoDB" id="8196393at2759"/>
<keyword evidence="2" id="KW-0812">Transmembrane</keyword>
<evidence type="ECO:0000256" key="1">
    <source>
        <dbReference type="SAM" id="MobiDB-lite"/>
    </source>
</evidence>
<accession>A0A3L8DLH5</accession>
<dbReference type="AlphaFoldDB" id="A0A3L8DLH5"/>
<feature type="transmembrane region" description="Helical" evidence="2">
    <location>
        <begin position="460"/>
        <end position="481"/>
    </location>
</feature>
<keyword evidence="2" id="KW-1133">Transmembrane helix</keyword>
<name>A0A3L8DLH5_OOCBI</name>
<sequence>MALRTLREFADNENVVDRACGDGHRPCWTNRHPATCAVTLNASSNATCRPWGMRSSADVERVAAISRDSETNSRNRTNPDDGRILYVASSRIEPHEIEWARLDSVDGEICKFVNGELTAATTRNNPKRCYKTSISSGYSSHSSPLSTGSYSCYASASTRDPSWYGDLAVIHETETIPRPIWPSALYHHAEDCNIDYEDIYTCHACGCTYGYSSPTTRAPAREVLLELSRTLNSVIDGDAVVTLEDILRDISRIVPLGTGLRNDNVYECSSWTFSDKNLPMSPNYYVKNVPPGAAPVDPKLYVAPRYFYGYNSVRSVPLLESGARKQRCEKASRENDSSPTEGKACDTIDPHVRKCLHGGRRDENNYTKQSFRPTEDSKRSKRCRNGRISSESIYPMQSEGSDIGSSSEGTTASLSGTDWNCRSTIRGLGEAPDFTLDVTRAEHLGRTIARAKRKRQCCRILTTLFGLVFFILSVVVVSLSVTRGRKVFGSM</sequence>
<reference evidence="3" key="1">
    <citation type="journal article" date="2018" name="Genome Res.">
        <title>The genomic architecture and molecular evolution of ant odorant receptors.</title>
        <authorList>
            <person name="McKenzie S.K."/>
            <person name="Kronauer D.J.C."/>
        </authorList>
    </citation>
    <scope>NUCLEOTIDE SEQUENCE [LARGE SCALE GENOMIC DNA]</scope>
    <source>
        <strain evidence="3">Clonal line C1</strain>
    </source>
</reference>
<feature type="region of interest" description="Disordered" evidence="1">
    <location>
        <begin position="356"/>
        <end position="415"/>
    </location>
</feature>
<gene>
    <name evidence="3" type="ORF">DMN91_005630</name>
</gene>